<evidence type="ECO:0000313" key="4">
    <source>
        <dbReference type="Proteomes" id="UP000601435"/>
    </source>
</evidence>
<keyword evidence="1" id="KW-0732">Signal</keyword>
<dbReference type="OrthoDB" id="426425at2759"/>
<organism evidence="3 4">
    <name type="scientific">Symbiodinium necroappetens</name>
    <dbReference type="NCBI Taxonomy" id="1628268"/>
    <lineage>
        <taxon>Eukaryota</taxon>
        <taxon>Sar</taxon>
        <taxon>Alveolata</taxon>
        <taxon>Dinophyceae</taxon>
        <taxon>Suessiales</taxon>
        <taxon>Symbiodiniaceae</taxon>
        <taxon>Symbiodinium</taxon>
    </lineage>
</organism>
<feature type="signal peptide" evidence="1">
    <location>
        <begin position="1"/>
        <end position="19"/>
    </location>
</feature>
<feature type="domain" description="PABC" evidence="2">
    <location>
        <begin position="2"/>
        <end position="79"/>
    </location>
</feature>
<comment type="caution">
    <text evidence="3">The sequence shown here is derived from an EMBL/GenBank/DDBJ whole genome shotgun (WGS) entry which is preliminary data.</text>
</comment>
<accession>A0A812PL84</accession>
<dbReference type="Proteomes" id="UP000601435">
    <property type="component" value="Unassembled WGS sequence"/>
</dbReference>
<dbReference type="EMBL" id="CAJNJA010014230">
    <property type="protein sequence ID" value="CAE7338230.1"/>
    <property type="molecule type" value="Genomic_DNA"/>
</dbReference>
<protein>
    <submittedName>
        <fullName evidence="3">PAB1 protein</fullName>
    </submittedName>
</protein>
<gene>
    <name evidence="3" type="primary">PAB1</name>
    <name evidence="3" type="ORF">SNEC2469_LOCUS8672</name>
</gene>
<reference evidence="3" key="1">
    <citation type="submission" date="2021-02" db="EMBL/GenBank/DDBJ databases">
        <authorList>
            <person name="Dougan E. K."/>
            <person name="Rhodes N."/>
            <person name="Thang M."/>
            <person name="Chan C."/>
        </authorList>
    </citation>
    <scope>NUCLEOTIDE SEQUENCE</scope>
</reference>
<dbReference type="InterPro" id="IPR036053">
    <property type="entry name" value="PABP-dom"/>
</dbReference>
<feature type="chain" id="PRO_5032526473" evidence="1">
    <location>
        <begin position="20"/>
        <end position="182"/>
    </location>
</feature>
<name>A0A812PL84_9DINO</name>
<dbReference type="Pfam" id="PF00658">
    <property type="entry name" value="MLLE"/>
    <property type="match status" value="1"/>
</dbReference>
<evidence type="ECO:0000313" key="3">
    <source>
        <dbReference type="EMBL" id="CAE7338230.1"/>
    </source>
</evidence>
<dbReference type="GO" id="GO:0003723">
    <property type="term" value="F:RNA binding"/>
    <property type="evidence" value="ECO:0007669"/>
    <property type="project" value="InterPro"/>
</dbReference>
<evidence type="ECO:0000259" key="2">
    <source>
        <dbReference type="PROSITE" id="PS51309"/>
    </source>
</evidence>
<sequence>MTTYAGLLLLTVTLAQVQKQLVGERLFPAISKHQPELAGKIAGMMLEMDNSELLILLDSEPQWTKQCGCSSKPSRACDIHCRTFGATDDGWHPGESEVSTCDGFGTIRYPRRLSFVSHACECQQDTNKYLGKRVAKAITRKGHATRNKQEVMSKQWNVFGSERWLLQGAWLLQACRTMKLAQ</sequence>
<keyword evidence="4" id="KW-1185">Reference proteome</keyword>
<proteinExistence type="predicted"/>
<dbReference type="AlphaFoldDB" id="A0A812PL84"/>
<dbReference type="InterPro" id="IPR002004">
    <property type="entry name" value="PABP_HYD_C"/>
</dbReference>
<dbReference type="Gene3D" id="1.10.1900.10">
    <property type="entry name" value="c-terminal domain of poly(a) binding protein"/>
    <property type="match status" value="1"/>
</dbReference>
<dbReference type="PROSITE" id="PS51309">
    <property type="entry name" value="PABC"/>
    <property type="match status" value="1"/>
</dbReference>
<dbReference type="SMART" id="SM00517">
    <property type="entry name" value="PolyA"/>
    <property type="match status" value="1"/>
</dbReference>
<dbReference type="SUPFAM" id="SSF63570">
    <property type="entry name" value="PABC (PABP) domain"/>
    <property type="match status" value="1"/>
</dbReference>
<evidence type="ECO:0000256" key="1">
    <source>
        <dbReference type="SAM" id="SignalP"/>
    </source>
</evidence>